<sequence length="44" mass="5189">MWFACARRGRETLRKVEHFGDIGRDPIRAKCLRTALLMIREMIA</sequence>
<evidence type="ECO:0000313" key="2">
    <source>
        <dbReference type="Proteomes" id="UP000469011"/>
    </source>
</evidence>
<reference evidence="1 2" key="1">
    <citation type="submission" date="2020-01" db="EMBL/GenBank/DDBJ databases">
        <title>Jiella pacifica sp. nov.</title>
        <authorList>
            <person name="Xue Z."/>
            <person name="Zhu S."/>
            <person name="Chen J."/>
            <person name="Yang J."/>
        </authorList>
    </citation>
    <scope>NUCLEOTIDE SEQUENCE [LARGE SCALE GENOMIC DNA]</scope>
    <source>
        <strain evidence="1 2">40Bstr34</strain>
    </source>
</reference>
<comment type="caution">
    <text evidence="1">The sequence shown here is derived from an EMBL/GenBank/DDBJ whole genome shotgun (WGS) entry which is preliminary data.</text>
</comment>
<keyword evidence="2" id="KW-1185">Reference proteome</keyword>
<accession>A0A6N9T9N0</accession>
<gene>
    <name evidence="1" type="ORF">GTK09_22795</name>
</gene>
<dbReference type="Proteomes" id="UP000469011">
    <property type="component" value="Unassembled WGS sequence"/>
</dbReference>
<dbReference type="AlphaFoldDB" id="A0A6N9T9N0"/>
<protein>
    <submittedName>
        <fullName evidence="1">Uncharacterized protein</fullName>
    </submittedName>
</protein>
<organism evidence="1 2">
    <name type="scientific">Jiella pacifica</name>
    <dbReference type="NCBI Taxonomy" id="2696469"/>
    <lineage>
        <taxon>Bacteria</taxon>
        <taxon>Pseudomonadati</taxon>
        <taxon>Pseudomonadota</taxon>
        <taxon>Alphaproteobacteria</taxon>
        <taxon>Hyphomicrobiales</taxon>
        <taxon>Aurantimonadaceae</taxon>
        <taxon>Jiella</taxon>
    </lineage>
</organism>
<dbReference type="EMBL" id="JAAAMG010000026">
    <property type="protein sequence ID" value="NDW07252.1"/>
    <property type="molecule type" value="Genomic_DNA"/>
</dbReference>
<proteinExistence type="predicted"/>
<name>A0A6N9T9N0_9HYPH</name>
<evidence type="ECO:0000313" key="1">
    <source>
        <dbReference type="EMBL" id="NDW07252.1"/>
    </source>
</evidence>